<dbReference type="SUPFAM" id="SSF47384">
    <property type="entry name" value="Homodimeric domain of signal transducing histidine kinase"/>
    <property type="match status" value="1"/>
</dbReference>
<dbReference type="InterPro" id="IPR052155">
    <property type="entry name" value="Biofilm_reg_signaling"/>
</dbReference>
<dbReference type="NCBIfam" id="TIGR00229">
    <property type="entry name" value="sensory_box"/>
    <property type="match status" value="2"/>
</dbReference>
<evidence type="ECO:0000313" key="4">
    <source>
        <dbReference type="Proteomes" id="UP000699691"/>
    </source>
</evidence>
<dbReference type="CDD" id="cd00082">
    <property type="entry name" value="HisKA"/>
    <property type="match status" value="1"/>
</dbReference>
<organism evidence="3 4">
    <name type="scientific">candidate division WWE3 bacterium</name>
    <dbReference type="NCBI Taxonomy" id="2053526"/>
    <lineage>
        <taxon>Bacteria</taxon>
        <taxon>Katanobacteria</taxon>
    </lineage>
</organism>
<feature type="domain" description="PAS" evidence="2">
    <location>
        <begin position="59"/>
        <end position="111"/>
    </location>
</feature>
<dbReference type="GO" id="GO:0006355">
    <property type="term" value="P:regulation of DNA-templated transcription"/>
    <property type="evidence" value="ECO:0007669"/>
    <property type="project" value="InterPro"/>
</dbReference>
<dbReference type="Pfam" id="PF13426">
    <property type="entry name" value="PAS_9"/>
    <property type="match status" value="1"/>
</dbReference>
<dbReference type="InterPro" id="IPR000014">
    <property type="entry name" value="PAS"/>
</dbReference>
<keyword evidence="1" id="KW-1133">Transmembrane helix</keyword>
<protein>
    <submittedName>
        <fullName evidence="3">PAS domain S-box protein</fullName>
    </submittedName>
</protein>
<sequence>MIKFKTDIIESFLNQLAIDHYYIATVLAIWATLLLFAVLIYLMRQSKNLKQLERQNKHRMNLLRRIINAGHVYVLIADKHGEVIDIHPDIQSLLGLQSSQVLGKDIRIFLEDTSIEQAGTFWKTIHDNKEPYNLTLGGIWRDGQEFHVNAQVRPIVLDDQVVGFVVMRLGAEETEEIQLSSRTNAELERAQAKEEAIVESIGEGVIVTDENDSVIMANKAAREIIGTDDDFTGKSINDVLSLEDENNAMLLPQHHPLREALQNNRRVMTRSYHIVRDDFSKVSLAITASPVVVDGDMVGGVLVFRDITREKDVDRAKTEFVSLASHQLRTPLTTISWYTELMSGTG</sequence>
<dbReference type="InterPro" id="IPR003661">
    <property type="entry name" value="HisK_dim/P_dom"/>
</dbReference>
<reference evidence="3" key="2">
    <citation type="journal article" date="2021" name="Microbiome">
        <title>Successional dynamics and alternative stable states in a saline activated sludge microbial community over 9 years.</title>
        <authorList>
            <person name="Wang Y."/>
            <person name="Ye J."/>
            <person name="Ju F."/>
            <person name="Liu L."/>
            <person name="Boyd J.A."/>
            <person name="Deng Y."/>
            <person name="Parks D.H."/>
            <person name="Jiang X."/>
            <person name="Yin X."/>
            <person name="Woodcroft B.J."/>
            <person name="Tyson G.W."/>
            <person name="Hugenholtz P."/>
            <person name="Polz M.F."/>
            <person name="Zhang T."/>
        </authorList>
    </citation>
    <scope>NUCLEOTIDE SEQUENCE</scope>
    <source>
        <strain evidence="3">HKST-UBA02</strain>
    </source>
</reference>
<feature type="non-terminal residue" evidence="3">
    <location>
        <position position="346"/>
    </location>
</feature>
<dbReference type="Proteomes" id="UP000699691">
    <property type="component" value="Unassembled WGS sequence"/>
</dbReference>
<dbReference type="PANTHER" id="PTHR44757">
    <property type="entry name" value="DIGUANYLATE CYCLASE DGCP"/>
    <property type="match status" value="1"/>
</dbReference>
<feature type="transmembrane region" description="Helical" evidence="1">
    <location>
        <begin position="20"/>
        <end position="42"/>
    </location>
</feature>
<proteinExistence type="predicted"/>
<dbReference type="Gene3D" id="1.10.287.130">
    <property type="match status" value="1"/>
</dbReference>
<evidence type="ECO:0000259" key="2">
    <source>
        <dbReference type="PROSITE" id="PS50112"/>
    </source>
</evidence>
<accession>A0A955RWX5</accession>
<evidence type="ECO:0000313" key="3">
    <source>
        <dbReference type="EMBL" id="MCA9397706.1"/>
    </source>
</evidence>
<dbReference type="InterPro" id="IPR035965">
    <property type="entry name" value="PAS-like_dom_sf"/>
</dbReference>
<keyword evidence="1" id="KW-0472">Membrane</keyword>
<dbReference type="GO" id="GO:0000155">
    <property type="term" value="F:phosphorelay sensor kinase activity"/>
    <property type="evidence" value="ECO:0007669"/>
    <property type="project" value="InterPro"/>
</dbReference>
<dbReference type="PANTHER" id="PTHR44757:SF2">
    <property type="entry name" value="BIOFILM ARCHITECTURE MAINTENANCE PROTEIN MBAA"/>
    <property type="match status" value="1"/>
</dbReference>
<dbReference type="SUPFAM" id="SSF55785">
    <property type="entry name" value="PYP-like sensor domain (PAS domain)"/>
    <property type="match status" value="2"/>
</dbReference>
<name>A0A955RWX5_UNCKA</name>
<dbReference type="CDD" id="cd00130">
    <property type="entry name" value="PAS"/>
    <property type="match status" value="2"/>
</dbReference>
<dbReference type="Pfam" id="PF00989">
    <property type="entry name" value="PAS"/>
    <property type="match status" value="1"/>
</dbReference>
<dbReference type="InterPro" id="IPR036097">
    <property type="entry name" value="HisK_dim/P_sf"/>
</dbReference>
<feature type="domain" description="PAS" evidence="2">
    <location>
        <begin position="190"/>
        <end position="226"/>
    </location>
</feature>
<keyword evidence="1" id="KW-0812">Transmembrane</keyword>
<dbReference type="SMART" id="SM00091">
    <property type="entry name" value="PAS"/>
    <property type="match status" value="2"/>
</dbReference>
<evidence type="ECO:0000256" key="1">
    <source>
        <dbReference type="SAM" id="Phobius"/>
    </source>
</evidence>
<reference evidence="3" key="1">
    <citation type="submission" date="2020-04" db="EMBL/GenBank/DDBJ databases">
        <authorList>
            <person name="Zhang T."/>
        </authorList>
    </citation>
    <scope>NUCLEOTIDE SEQUENCE</scope>
    <source>
        <strain evidence="3">HKST-UBA02</strain>
    </source>
</reference>
<gene>
    <name evidence="3" type="ORF">KC573_02655</name>
</gene>
<dbReference type="InterPro" id="IPR013767">
    <property type="entry name" value="PAS_fold"/>
</dbReference>
<dbReference type="Gene3D" id="3.30.450.20">
    <property type="entry name" value="PAS domain"/>
    <property type="match status" value="2"/>
</dbReference>
<comment type="caution">
    <text evidence="3">The sequence shown here is derived from an EMBL/GenBank/DDBJ whole genome shotgun (WGS) entry which is preliminary data.</text>
</comment>
<dbReference type="EMBL" id="JAGQKY010000111">
    <property type="protein sequence ID" value="MCA9397706.1"/>
    <property type="molecule type" value="Genomic_DNA"/>
</dbReference>
<dbReference type="PROSITE" id="PS50112">
    <property type="entry name" value="PAS"/>
    <property type="match status" value="2"/>
</dbReference>
<dbReference type="AlphaFoldDB" id="A0A955RWX5"/>